<reference evidence="3" key="1">
    <citation type="submission" date="2024-10" db="EMBL/GenBank/DDBJ databases">
        <authorList>
            <person name="Ryan C."/>
        </authorList>
    </citation>
    <scope>NUCLEOTIDE SEQUENCE [LARGE SCALE GENOMIC DNA]</scope>
</reference>
<gene>
    <name evidence="3" type="ORF">URODEC1_LOCUS15090</name>
</gene>
<accession>A0ABC8WKZ2</accession>
<name>A0ABC8WKZ2_9POAL</name>
<feature type="domain" description="F-box" evidence="2">
    <location>
        <begin position="55"/>
        <end position="95"/>
    </location>
</feature>
<dbReference type="Pfam" id="PF12937">
    <property type="entry name" value="F-box-like"/>
    <property type="match status" value="1"/>
</dbReference>
<dbReference type="CDD" id="cd09917">
    <property type="entry name" value="F-box_SF"/>
    <property type="match status" value="1"/>
</dbReference>
<evidence type="ECO:0000256" key="1">
    <source>
        <dbReference type="SAM" id="MobiDB-lite"/>
    </source>
</evidence>
<protein>
    <recommendedName>
        <fullName evidence="2">F-box domain-containing protein</fullName>
    </recommendedName>
</protein>
<dbReference type="PANTHER" id="PTHR44586:SF10">
    <property type="entry name" value="DUF295 DOMAIN-CONTAINING PROTEIN"/>
    <property type="match status" value="1"/>
</dbReference>
<dbReference type="Pfam" id="PF03478">
    <property type="entry name" value="Beta-prop_KIB1-4"/>
    <property type="match status" value="1"/>
</dbReference>
<dbReference type="PANTHER" id="PTHR44586">
    <property type="entry name" value="F-BOX DOMAIN CONTAINING PROTEIN, EXPRESSED"/>
    <property type="match status" value="1"/>
</dbReference>
<proteinExistence type="predicted"/>
<sequence>MVMTRGGGGERTLFVSLTRKDDVVIKERGKRPYGPLSTGPEPPPPASDAADWSTLPADILISVLCCLEFPDLFSSAAVCTSWRATARDLRRRGRINSRPQTPCLFYISATGAELYSLAAGRSYSLPDLPGPPVADRYIWGSSHGWLVTADARSELHLLNPATGEQIGLPPISTMEHLTPVLDDAGELSRYNLSYYNTTLPRKEAQPPHPYEVGELRGILYLKAVLSCDPSQGDCIVMLIHHPMRQLSFARVGGQQWHWITSAPGYAEYSDCIYHNDAFYAMNLQGGIHRYTIEGSRASCDVIFKDTLQYMAYNVYVARTSSGDLLQIWRFTDDPSEGEEMHTDGFEIYKLDFDKQCIISIDSLGDDALFIGHSYTSCLSTRDYPKLIPGHVYFTDDAEYWLFGYKNIRRDIGIYNSEDETSVDVVTPQPWLNWPNPIWIRPSFTKINQ</sequence>
<dbReference type="InterPro" id="IPR005174">
    <property type="entry name" value="KIB1-4_b-propeller"/>
</dbReference>
<dbReference type="SUPFAM" id="SSF81383">
    <property type="entry name" value="F-box domain"/>
    <property type="match status" value="1"/>
</dbReference>
<dbReference type="Proteomes" id="UP001497457">
    <property type="component" value="Chromosome 12b"/>
</dbReference>
<dbReference type="AlphaFoldDB" id="A0ABC8WKZ2"/>
<feature type="region of interest" description="Disordered" evidence="1">
    <location>
        <begin position="28"/>
        <end position="49"/>
    </location>
</feature>
<dbReference type="Gene3D" id="1.20.1280.50">
    <property type="match status" value="1"/>
</dbReference>
<dbReference type="InterPro" id="IPR036047">
    <property type="entry name" value="F-box-like_dom_sf"/>
</dbReference>
<organism evidence="3 4">
    <name type="scientific">Urochloa decumbens</name>
    <dbReference type="NCBI Taxonomy" id="240449"/>
    <lineage>
        <taxon>Eukaryota</taxon>
        <taxon>Viridiplantae</taxon>
        <taxon>Streptophyta</taxon>
        <taxon>Embryophyta</taxon>
        <taxon>Tracheophyta</taxon>
        <taxon>Spermatophyta</taxon>
        <taxon>Magnoliopsida</taxon>
        <taxon>Liliopsida</taxon>
        <taxon>Poales</taxon>
        <taxon>Poaceae</taxon>
        <taxon>PACMAD clade</taxon>
        <taxon>Panicoideae</taxon>
        <taxon>Panicodae</taxon>
        <taxon>Paniceae</taxon>
        <taxon>Melinidinae</taxon>
        <taxon>Urochloa</taxon>
    </lineage>
</organism>
<dbReference type="InterPro" id="IPR001810">
    <property type="entry name" value="F-box_dom"/>
</dbReference>
<dbReference type="SMART" id="SM00256">
    <property type="entry name" value="FBOX"/>
    <property type="match status" value="1"/>
</dbReference>
<evidence type="ECO:0000313" key="4">
    <source>
        <dbReference type="Proteomes" id="UP001497457"/>
    </source>
</evidence>
<evidence type="ECO:0000313" key="3">
    <source>
        <dbReference type="EMBL" id="CAL4911589.1"/>
    </source>
</evidence>
<evidence type="ECO:0000259" key="2">
    <source>
        <dbReference type="SMART" id="SM00256"/>
    </source>
</evidence>
<keyword evidence="4" id="KW-1185">Reference proteome</keyword>
<dbReference type="EMBL" id="OZ075122">
    <property type="protein sequence ID" value="CAL4911589.1"/>
    <property type="molecule type" value="Genomic_DNA"/>
</dbReference>